<name>A0A7C3N9N2_UNCW3</name>
<feature type="domain" description="M23ase beta-sheet core" evidence="9">
    <location>
        <begin position="305"/>
        <end position="401"/>
    </location>
</feature>
<evidence type="ECO:0000256" key="3">
    <source>
        <dbReference type="ARBA" id="ARBA00022670"/>
    </source>
</evidence>
<dbReference type="SUPFAM" id="SSF51261">
    <property type="entry name" value="Duplicated hybrid motif"/>
    <property type="match status" value="1"/>
</dbReference>
<dbReference type="GO" id="GO:0004222">
    <property type="term" value="F:metalloendopeptidase activity"/>
    <property type="evidence" value="ECO:0007669"/>
    <property type="project" value="TreeGrafter"/>
</dbReference>
<feature type="domain" description="Csd3-like second N-terminal" evidence="10">
    <location>
        <begin position="174"/>
        <end position="292"/>
    </location>
</feature>
<keyword evidence="5" id="KW-0378">Hydrolase</keyword>
<organism evidence="11">
    <name type="scientific">candidate division WOR-3 bacterium</name>
    <dbReference type="NCBI Taxonomy" id="2052148"/>
    <lineage>
        <taxon>Bacteria</taxon>
        <taxon>Bacteria division WOR-3</taxon>
    </lineage>
</organism>
<evidence type="ECO:0000256" key="5">
    <source>
        <dbReference type="ARBA" id="ARBA00022801"/>
    </source>
</evidence>
<dbReference type="Pfam" id="PF19425">
    <property type="entry name" value="Csd3_N2"/>
    <property type="match status" value="1"/>
</dbReference>
<dbReference type="Pfam" id="PF01551">
    <property type="entry name" value="Peptidase_M23"/>
    <property type="match status" value="1"/>
</dbReference>
<keyword evidence="3" id="KW-0645">Protease</keyword>
<dbReference type="InterPro" id="IPR050570">
    <property type="entry name" value="Cell_wall_metabolism_enzyme"/>
</dbReference>
<keyword evidence="7" id="KW-0482">Metalloprotease</keyword>
<proteinExistence type="predicted"/>
<dbReference type="GO" id="GO:0046872">
    <property type="term" value="F:metal ion binding"/>
    <property type="evidence" value="ECO:0007669"/>
    <property type="project" value="UniProtKB-KW"/>
</dbReference>
<dbReference type="InterPro" id="IPR045834">
    <property type="entry name" value="Csd3_N2"/>
</dbReference>
<protein>
    <submittedName>
        <fullName evidence="11">M23 family metallopeptidase</fullName>
    </submittedName>
</protein>
<dbReference type="Gene3D" id="2.70.70.10">
    <property type="entry name" value="Glucose Permease (Domain IIA)"/>
    <property type="match status" value="1"/>
</dbReference>
<evidence type="ECO:0000313" key="11">
    <source>
        <dbReference type="EMBL" id="HFK23501.1"/>
    </source>
</evidence>
<comment type="cofactor">
    <cofactor evidence="1">
        <name>Zn(2+)</name>
        <dbReference type="ChEBI" id="CHEBI:29105"/>
    </cofactor>
</comment>
<evidence type="ECO:0000259" key="9">
    <source>
        <dbReference type="Pfam" id="PF01551"/>
    </source>
</evidence>
<keyword evidence="4" id="KW-0479">Metal-binding</keyword>
<evidence type="ECO:0000256" key="8">
    <source>
        <dbReference type="SAM" id="Phobius"/>
    </source>
</evidence>
<dbReference type="AlphaFoldDB" id="A0A7C3N9N2"/>
<dbReference type="InterPro" id="IPR011055">
    <property type="entry name" value="Dup_hybrid_motif"/>
</dbReference>
<evidence type="ECO:0000256" key="6">
    <source>
        <dbReference type="ARBA" id="ARBA00022833"/>
    </source>
</evidence>
<evidence type="ECO:0000256" key="4">
    <source>
        <dbReference type="ARBA" id="ARBA00022723"/>
    </source>
</evidence>
<feature type="transmembrane region" description="Helical" evidence="8">
    <location>
        <begin position="44"/>
        <end position="63"/>
    </location>
</feature>
<dbReference type="PANTHER" id="PTHR21666:SF288">
    <property type="entry name" value="CELL DIVISION PROTEIN YTFB"/>
    <property type="match status" value="1"/>
</dbReference>
<comment type="caution">
    <text evidence="11">The sequence shown here is derived from an EMBL/GenBank/DDBJ whole genome shotgun (WGS) entry which is preliminary data.</text>
</comment>
<gene>
    <name evidence="11" type="ORF">ENS15_02445</name>
</gene>
<keyword evidence="8" id="KW-1133">Transmembrane helix</keyword>
<dbReference type="GO" id="GO:0030313">
    <property type="term" value="C:cell envelope"/>
    <property type="evidence" value="ECO:0007669"/>
    <property type="project" value="UniProtKB-SubCell"/>
</dbReference>
<evidence type="ECO:0000256" key="2">
    <source>
        <dbReference type="ARBA" id="ARBA00004196"/>
    </source>
</evidence>
<dbReference type="InterPro" id="IPR016047">
    <property type="entry name" value="M23ase_b-sheet_dom"/>
</dbReference>
<dbReference type="EMBL" id="DSTT01000002">
    <property type="protein sequence ID" value="HFK23501.1"/>
    <property type="molecule type" value="Genomic_DNA"/>
</dbReference>
<accession>A0A7C3N9N2</accession>
<reference evidence="11" key="1">
    <citation type="journal article" date="2020" name="mSystems">
        <title>Genome- and Community-Level Interaction Insights into Carbon Utilization and Element Cycling Functions of Hydrothermarchaeota in Hydrothermal Sediment.</title>
        <authorList>
            <person name="Zhou Z."/>
            <person name="Liu Y."/>
            <person name="Xu W."/>
            <person name="Pan J."/>
            <person name="Luo Z.H."/>
            <person name="Li M."/>
        </authorList>
    </citation>
    <scope>NUCLEOTIDE SEQUENCE [LARGE SCALE GENOMIC DNA]</scope>
    <source>
        <strain evidence="11">SpSt-464</strain>
    </source>
</reference>
<keyword evidence="8" id="KW-0812">Transmembrane</keyword>
<keyword evidence="8" id="KW-0472">Membrane</keyword>
<keyword evidence="6" id="KW-0862">Zinc</keyword>
<comment type="subcellular location">
    <subcellularLocation>
        <location evidence="2">Cell envelope</location>
    </subcellularLocation>
</comment>
<evidence type="ECO:0000256" key="1">
    <source>
        <dbReference type="ARBA" id="ARBA00001947"/>
    </source>
</evidence>
<sequence>MYKLYSTYGSINICCSSTCYNVLPCSETDNRKLCKERIKRLKKFVYFSLLVFLISSFLYVRYLKGEVKKDDVSAERKNYIGVKYEVGKGETFVQILRKSHLKNDVIDSIINSFSKIYSPKKIDVDDQVFIFTDEDFNFRRLEYKNDPSKTYVVEYTSKYNSYIINNRSTVSIEFIEGEVDDNIINAIKAKGENEKLALKFTKIFDWRIDVFSEVKKGDKFTILFEKEYIDGEFYKYGDIIYASFENDKNLYEGFLYDDGNGKIYYDQNGNSLEGTFLKAPLATYYRISSTFTSKRYHPILKRYIPHYAVDYSAPKKTPVYAASDGYIIYVGYNYIGGKTVRIDHENGYNSEYCHLFSYAKDIKVGKFVKQGEVIGYVGKSGYATGYHLHFAVKKNGKFINPLKIKNEENVTIDPSKLNDYKIYVDNIRTLVLGIKSFKNFPSMFSKSDFIFKYADTFGKSPNI</sequence>
<evidence type="ECO:0000259" key="10">
    <source>
        <dbReference type="Pfam" id="PF19425"/>
    </source>
</evidence>
<evidence type="ECO:0000256" key="7">
    <source>
        <dbReference type="ARBA" id="ARBA00023049"/>
    </source>
</evidence>
<dbReference type="CDD" id="cd12797">
    <property type="entry name" value="M23_peptidase"/>
    <property type="match status" value="1"/>
</dbReference>
<dbReference type="Gene3D" id="3.10.450.350">
    <property type="match status" value="1"/>
</dbReference>
<dbReference type="PANTHER" id="PTHR21666">
    <property type="entry name" value="PEPTIDASE-RELATED"/>
    <property type="match status" value="1"/>
</dbReference>
<dbReference type="GO" id="GO:0006508">
    <property type="term" value="P:proteolysis"/>
    <property type="evidence" value="ECO:0007669"/>
    <property type="project" value="UniProtKB-KW"/>
</dbReference>